<evidence type="ECO:0000313" key="3">
    <source>
        <dbReference type="EMBL" id="CCG20842.1"/>
    </source>
</evidence>
<keyword evidence="4" id="KW-1185">Reference proteome</keyword>
<dbReference type="eggNOG" id="KOG1550">
    <property type="taxonomic scope" value="Eukaryota"/>
</dbReference>
<dbReference type="Proteomes" id="UP000005018">
    <property type="component" value="Chromosome 1"/>
</dbReference>
<dbReference type="GeneID" id="14537398"/>
<accession>H8WWL8</accession>
<feature type="region of interest" description="Disordered" evidence="2">
    <location>
        <begin position="285"/>
        <end position="304"/>
    </location>
</feature>
<evidence type="ECO:0000256" key="2">
    <source>
        <dbReference type="SAM" id="MobiDB-lite"/>
    </source>
</evidence>
<feature type="compositionally biased region" description="Polar residues" evidence="2">
    <location>
        <begin position="205"/>
        <end position="216"/>
    </location>
</feature>
<feature type="compositionally biased region" description="Polar residues" evidence="2">
    <location>
        <begin position="255"/>
        <end position="269"/>
    </location>
</feature>
<organism evidence="3 4">
    <name type="scientific">Candida orthopsilosis (strain 90-125)</name>
    <name type="common">Yeast</name>
    <dbReference type="NCBI Taxonomy" id="1136231"/>
    <lineage>
        <taxon>Eukaryota</taxon>
        <taxon>Fungi</taxon>
        <taxon>Dikarya</taxon>
        <taxon>Ascomycota</taxon>
        <taxon>Saccharomycotina</taxon>
        <taxon>Pichiomycetes</taxon>
        <taxon>Debaryomycetaceae</taxon>
        <taxon>Candida/Lodderomyces clade</taxon>
        <taxon>Candida</taxon>
    </lineage>
</organism>
<dbReference type="SUPFAM" id="SSF81901">
    <property type="entry name" value="HCP-like"/>
    <property type="match status" value="1"/>
</dbReference>
<dbReference type="AlphaFoldDB" id="H8WWL8"/>
<evidence type="ECO:0000256" key="1">
    <source>
        <dbReference type="ARBA" id="ARBA00022737"/>
    </source>
</evidence>
<feature type="compositionally biased region" description="Low complexity" evidence="2">
    <location>
        <begin position="396"/>
        <end position="420"/>
    </location>
</feature>
<proteinExistence type="predicted"/>
<feature type="compositionally biased region" description="Polar residues" evidence="2">
    <location>
        <begin position="438"/>
        <end position="455"/>
    </location>
</feature>
<dbReference type="KEGG" id="cot:CORT_0A04540"/>
<dbReference type="InterPro" id="IPR011990">
    <property type="entry name" value="TPR-like_helical_dom_sf"/>
</dbReference>
<feature type="region of interest" description="Disordered" evidence="2">
    <location>
        <begin position="811"/>
        <end position="830"/>
    </location>
</feature>
<feature type="compositionally biased region" description="Low complexity" evidence="2">
    <location>
        <begin position="664"/>
        <end position="674"/>
    </location>
</feature>
<feature type="compositionally biased region" description="Polar residues" evidence="2">
    <location>
        <begin position="224"/>
        <end position="242"/>
    </location>
</feature>
<feature type="region of interest" description="Disordered" evidence="2">
    <location>
        <begin position="310"/>
        <end position="333"/>
    </location>
</feature>
<dbReference type="HOGENOM" id="CLU_006122_0_0_1"/>
<keyword evidence="1" id="KW-0677">Repeat</keyword>
<gene>
    <name evidence="3" type="ORF">CORT_0A04540</name>
</gene>
<feature type="compositionally biased region" description="Low complexity" evidence="2">
    <location>
        <begin position="63"/>
        <end position="83"/>
    </location>
</feature>
<feature type="compositionally biased region" description="Polar residues" evidence="2">
    <location>
        <begin position="682"/>
        <end position="697"/>
    </location>
</feature>
<dbReference type="PANTHER" id="PTHR46430:SF3">
    <property type="entry name" value="ACTIVATOR OF C KINASE PROTEIN 1"/>
    <property type="match status" value="1"/>
</dbReference>
<feature type="compositionally biased region" description="Basic and acidic residues" evidence="2">
    <location>
        <begin position="15"/>
        <end position="34"/>
    </location>
</feature>
<feature type="region of interest" description="Disordered" evidence="2">
    <location>
        <begin position="396"/>
        <end position="462"/>
    </location>
</feature>
<dbReference type="PANTHER" id="PTHR46430">
    <property type="entry name" value="PROTEIN SKT5-RELATED"/>
    <property type="match status" value="1"/>
</dbReference>
<dbReference type="OrthoDB" id="272077at2759"/>
<dbReference type="Gene3D" id="1.25.40.10">
    <property type="entry name" value="Tetratricopeptide repeat domain"/>
    <property type="match status" value="1"/>
</dbReference>
<dbReference type="RefSeq" id="XP_003866282.1">
    <property type="nucleotide sequence ID" value="XM_003866234.1"/>
</dbReference>
<dbReference type="EMBL" id="HE681719">
    <property type="protein sequence ID" value="CCG20842.1"/>
    <property type="molecule type" value="Genomic_DNA"/>
</dbReference>
<protein>
    <submittedName>
        <fullName evidence="3">Uncharacterized protein</fullName>
    </submittedName>
</protein>
<name>H8WWL8_CANO9</name>
<feature type="region of interest" description="Disordered" evidence="2">
    <location>
        <begin position="1"/>
        <end position="102"/>
    </location>
</feature>
<sequence length="1040" mass="117775">MGLFGLKVGGNRQNHLHEQQREQPESVSSPEHHQNRQLHPHQHQNLPPPNVNHLHKRSETTNSYTESDFSSTGSSSSYTSTESIGYHPHPHHPKPATSPRPVKKVPLALRPNLDMLSGVGQPVGERTSTAHNGGGTEHGMPPHPLQFHHQQKTPIASTQQVKREMAQAEHTNPKQQEYFVNPPKQRTTPRKSVPQVQTPEKRPYVQSQYPSNTTPEAKSHQDIDLNTTPTFGISANISQQSLPRARQGADENRSKPNTPRRSSGQGQVTQASQQDNSQYYNQSLYFGHQQPPLGPGVAGSTVDKVTDAQGDDEMVSEDEDSETTSTDSFQPTQHPYYEQWKQYYQALAMQQQQRNSMYFQNDTQFASSYNPMMPYGHPQMSMPYQNPGMNYMAHPQQQQQFNQQMHSQMLSNSQSQQSLAKKQRRRSSQITQTQSLQNVNRQQQDPTIPGTFETTRSSHLDQKPNDYLQAYQRTQYAASDNVVENNELVKNSRKSTIRSKRSISEPQHALKKLAGGHRVTSLESNFKPQAYNVYSDDEEEVEEPPVRVKDFGVSQEKDFEIDQAMSNLVLSVDKDGSSGSRQISDYTKYLFDDDEESEQDGEDGDYVVQEDHNDTIIADKAPSPVTGDHTRIELNRKDTTSSEDSYNSIQKEENFQVASQLPATSTKSSQTTPSKQKKGRKPQSQQNGSPSALSPQQPEIAPMPQPWQSQTSFDVGKNMSIPDLNTMPPSNPMMPMQMPMNMPPHMMIPYNNMNVMGMGMGMGMGMNPMMYQNGAGYPAMNRHSMMMMMPQDSRRQSMMMYDNTPYANKRNSMPVGWHGKQHSQPKLDSETQKRIKEFKKLRSNIASGNKTMEYRLLWTKMLITATNFKLYNYINIKGDFIPPQQSQPQHIDNNKAAFVKASVTHTVKIINEIESGNAEIKTSLKCKAYFIYACLLKNDFVESYEQDFGIEKNVEGAIKYFNKVLDLNRRDPRVLYKLGEVYEYDMSDENMNAMATANGGIDEVTSAVDKAIDYYTNSAQYGYERAEAKLAKFGITIESI</sequence>
<feature type="region of interest" description="Disordered" evidence="2">
    <location>
        <begin position="571"/>
        <end position="719"/>
    </location>
</feature>
<reference evidence="3 4" key="1">
    <citation type="journal article" date="2012" name="PLoS ONE">
        <title>Sequence and analysis of the genome of the pathogenic yeast Candida orthopsilosis.</title>
        <authorList>
            <person name="Riccombeni A."/>
            <person name="Vidanes G."/>
            <person name="Proux-Wera E."/>
            <person name="Wolfe K.H."/>
            <person name="Butler G."/>
        </authorList>
    </citation>
    <scope>NUCLEOTIDE SEQUENCE [LARGE SCALE GENOMIC DNA]</scope>
    <source>
        <strain evidence="3 4">Co 90-125</strain>
    </source>
</reference>
<feature type="compositionally biased region" description="Acidic residues" evidence="2">
    <location>
        <begin position="592"/>
        <end position="605"/>
    </location>
</feature>
<feature type="region of interest" description="Disordered" evidence="2">
    <location>
        <begin position="114"/>
        <end position="274"/>
    </location>
</feature>
<feature type="compositionally biased region" description="Acidic residues" evidence="2">
    <location>
        <begin position="310"/>
        <end position="322"/>
    </location>
</feature>
<feature type="compositionally biased region" description="Basic and acidic residues" evidence="2">
    <location>
        <begin position="628"/>
        <end position="640"/>
    </location>
</feature>
<feature type="compositionally biased region" description="Low complexity" evidence="2">
    <location>
        <begin position="428"/>
        <end position="437"/>
    </location>
</feature>
<evidence type="ECO:0000313" key="4">
    <source>
        <dbReference type="Proteomes" id="UP000005018"/>
    </source>
</evidence>
<dbReference type="InterPro" id="IPR051726">
    <property type="entry name" value="Chitin_Synth_Reg"/>
</dbReference>